<evidence type="ECO:0000313" key="5">
    <source>
        <dbReference type="Proteomes" id="UP001237642"/>
    </source>
</evidence>
<proteinExistence type="predicted"/>
<feature type="compositionally biased region" description="Polar residues" evidence="3">
    <location>
        <begin position="729"/>
        <end position="741"/>
    </location>
</feature>
<reference evidence="4" key="1">
    <citation type="submission" date="2023-02" db="EMBL/GenBank/DDBJ databases">
        <title>Genome of toxic invasive species Heracleum sosnowskyi carries increased number of genes despite the absence of recent whole-genome duplications.</title>
        <authorList>
            <person name="Schelkunov M."/>
            <person name="Shtratnikova V."/>
            <person name="Makarenko M."/>
            <person name="Klepikova A."/>
            <person name="Omelchenko D."/>
            <person name="Novikova G."/>
            <person name="Obukhova E."/>
            <person name="Bogdanov V."/>
            <person name="Penin A."/>
            <person name="Logacheva M."/>
        </authorList>
    </citation>
    <scope>NUCLEOTIDE SEQUENCE</scope>
    <source>
        <strain evidence="4">Hsosn_3</strain>
        <tissue evidence="4">Leaf</tissue>
    </source>
</reference>
<organism evidence="4 5">
    <name type="scientific">Heracleum sosnowskyi</name>
    <dbReference type="NCBI Taxonomy" id="360622"/>
    <lineage>
        <taxon>Eukaryota</taxon>
        <taxon>Viridiplantae</taxon>
        <taxon>Streptophyta</taxon>
        <taxon>Embryophyta</taxon>
        <taxon>Tracheophyta</taxon>
        <taxon>Spermatophyta</taxon>
        <taxon>Magnoliopsida</taxon>
        <taxon>eudicotyledons</taxon>
        <taxon>Gunneridae</taxon>
        <taxon>Pentapetalae</taxon>
        <taxon>asterids</taxon>
        <taxon>campanulids</taxon>
        <taxon>Apiales</taxon>
        <taxon>Apiaceae</taxon>
        <taxon>Apioideae</taxon>
        <taxon>apioid superclade</taxon>
        <taxon>Tordylieae</taxon>
        <taxon>Tordyliinae</taxon>
        <taxon>Heracleum</taxon>
    </lineage>
</organism>
<dbReference type="GO" id="GO:0007131">
    <property type="term" value="P:reciprocal meiotic recombination"/>
    <property type="evidence" value="ECO:0007669"/>
    <property type="project" value="TreeGrafter"/>
</dbReference>
<feature type="coiled-coil region" evidence="2">
    <location>
        <begin position="669"/>
        <end position="696"/>
    </location>
</feature>
<sequence>MNKLVGLSGLKSLEHFRSYSGAAASKTFSSSPRPSDSVSLGSFANLKLTAEKLVKEQASAKTDLDLANCKLKKLTEHISILEAKLQNAFNENAKLKVRQKEDEKLWRGLESKFSSTKALCDQISETLQLLAAQVQEAEKDKVCFENKLAASGAALDRLNDAMKSLSLKLESSSDTIRNCEKKLQELSIEKEEREKSFVDERSRFSCLIEDKDIQIKRLEETIVEKGSDLVNLNCKFERLQIDFKSKEDHFNNLSCSKEKLENEKVDLLSCNQRFANKLDVALGEIKNLEHLVNILAVSLTELDNQSLTISDNFKQLSTSFDICFKLAQEGRDLGIQSSQKKYDELHDRFVHATSEKDELYLVNQDLRHKVTDFQKEREFTMVQHAEECRIAEERILALETKAEGLLSRKNDMESLISGLEEKLNSTAKNAQLSEKRMQESILKISELEIGNKDNCEKLQEEIQKKEEDIDILKKEIEKHEQSLESQDKKLNQFEIISEERDTLIQQQKEKEKELEDEKAKFQELLVKAENNLAEAKKQHDQMLESKQLELSRRLKEISQKNDQAINDIRRKYEVEKLESINLEKEKAGKAIEEMQAQCDQKLAECKEESKQYLKRIQEEQAGLISRIQQEHDEKETNLIFKHGEQIKCANLQAENELREKTMSMRKEHDAQLRALRDQHKDECRQLQEELDVQRTKEERQRALLQLQWKVMSDHPEEDQEVESKKNYSIPASKTRNSNSGKSGPLAVVREEQEEDSPYPRETQTPVLNILKKSKNENTGSMRSIPKHSKKVTRREYEIETSNGRTITKRRRTKSTVMFEDPEKRRSRRTPRASTPRTVVKGIKGGGLQKPSNIGDLFSEGSLNPYADDPYAFD</sequence>
<keyword evidence="1 2" id="KW-0175">Coiled coil</keyword>
<reference evidence="4" key="2">
    <citation type="submission" date="2023-05" db="EMBL/GenBank/DDBJ databases">
        <authorList>
            <person name="Schelkunov M.I."/>
        </authorList>
    </citation>
    <scope>NUCLEOTIDE SEQUENCE</scope>
    <source>
        <strain evidence="4">Hsosn_3</strain>
        <tissue evidence="4">Leaf</tissue>
    </source>
</reference>
<dbReference type="EMBL" id="JAUIZM010000007">
    <property type="protein sequence ID" value="KAK1373226.1"/>
    <property type="molecule type" value="Genomic_DNA"/>
</dbReference>
<evidence type="ECO:0000256" key="1">
    <source>
        <dbReference type="ARBA" id="ARBA00023054"/>
    </source>
</evidence>
<feature type="region of interest" description="Disordered" evidence="3">
    <location>
        <begin position="713"/>
        <end position="873"/>
    </location>
</feature>
<name>A0AAD8HUP5_9APIA</name>
<feature type="coiled-coil region" evidence="2">
    <location>
        <begin position="64"/>
        <end position="196"/>
    </location>
</feature>
<dbReference type="PANTHER" id="PTHR23160:SF3">
    <property type="entry name" value="SYNAPTONEMAL COMPLEX PROTEIN 1-RELATED"/>
    <property type="match status" value="1"/>
</dbReference>
<dbReference type="Proteomes" id="UP001237642">
    <property type="component" value="Unassembled WGS sequence"/>
</dbReference>
<gene>
    <name evidence="4" type="ORF">POM88_029419</name>
</gene>
<feature type="coiled-coil region" evidence="2">
    <location>
        <begin position="381"/>
        <end position="611"/>
    </location>
</feature>
<dbReference type="AlphaFoldDB" id="A0AAD8HUP5"/>
<protein>
    <submittedName>
        <fullName evidence="4">Synaptonemal complex protein 1</fullName>
    </submittedName>
</protein>
<evidence type="ECO:0000256" key="2">
    <source>
        <dbReference type="SAM" id="Coils"/>
    </source>
</evidence>
<keyword evidence="5" id="KW-1185">Reference proteome</keyword>
<evidence type="ECO:0000256" key="3">
    <source>
        <dbReference type="SAM" id="MobiDB-lite"/>
    </source>
</evidence>
<comment type="caution">
    <text evidence="4">The sequence shown here is derived from an EMBL/GenBank/DDBJ whole genome shotgun (WGS) entry which is preliminary data.</text>
</comment>
<dbReference type="PANTHER" id="PTHR23160">
    <property type="entry name" value="SYNAPTONEMAL COMPLEX PROTEIN-RELATED"/>
    <property type="match status" value="1"/>
</dbReference>
<accession>A0AAD8HUP5</accession>
<evidence type="ECO:0000313" key="4">
    <source>
        <dbReference type="EMBL" id="KAK1373226.1"/>
    </source>
</evidence>